<dbReference type="InterPro" id="IPR012334">
    <property type="entry name" value="Pectin_lyas_fold"/>
</dbReference>
<evidence type="ECO:0000256" key="1">
    <source>
        <dbReference type="SAM" id="MobiDB-lite"/>
    </source>
</evidence>
<dbReference type="SUPFAM" id="SSF51126">
    <property type="entry name" value="Pectin lyase-like"/>
    <property type="match status" value="1"/>
</dbReference>
<feature type="signal peptide" evidence="2">
    <location>
        <begin position="1"/>
        <end position="19"/>
    </location>
</feature>
<feature type="region of interest" description="Disordered" evidence="1">
    <location>
        <begin position="157"/>
        <end position="177"/>
    </location>
</feature>
<keyword evidence="2" id="KW-0732">Signal</keyword>
<protein>
    <recommendedName>
        <fullName evidence="5">Right handed beta helix domain-containing protein</fullName>
    </recommendedName>
</protein>
<feature type="compositionally biased region" description="Polar residues" evidence="1">
    <location>
        <begin position="167"/>
        <end position="177"/>
    </location>
</feature>
<evidence type="ECO:0000313" key="4">
    <source>
        <dbReference type="Proteomes" id="UP000346198"/>
    </source>
</evidence>
<evidence type="ECO:0008006" key="5">
    <source>
        <dbReference type="Google" id="ProtNLM"/>
    </source>
</evidence>
<dbReference type="PANTHER" id="PTHR36453">
    <property type="entry name" value="SECRETED PROTEIN-RELATED"/>
    <property type="match status" value="1"/>
</dbReference>
<sequence length="744" mass="82887">MKTAHLLSVTLLFSASCFAADRILSPGDDLAEAAHMARSGDTISLKGGTYSNAVILEGIKGPLSIRAAEGEQPVFDGTIPLPVSSGWKKGADGIWSVQLSQDIWQLFDGREMLQTARWPDCFIGDEHFWNQKASYRKMTSDSSFGTVIDERPLSGVNEQGKHEQDEGSLSQGSTIPDDVNTVSLAETGVSMKGAVAILNIGSWMTWAQVIDSHDAGSNRFTYRTDFSNQGEPAHWDKGIQRTAQDPSMIKKNYELGQAHYMIEGLPCLNQPGEYWYEKATKTLFMIPPAGKKPAQMNLCGKVLSYVLELNNCSNITFDGIGFFGATFKGQDCKNITIKNARFDYPAWSRRMLGELGRVPATVFAGRAKNKEPTENRLINCVFHTFDGTALRLENEIGDVLENILVHDADYSCIGRALTFDFERSSAIHLRRFTIYNTGSGQCVKASDYGRVAYGNFWNICAFQSDGTAIQVGEFDRLEYDHNWSHDHGKLSFRFDGGGGPPRKPSQNGTMHHNVGWNCGQMQIKGDKQLINNNTLWKMPGMCTLLWEKMNGFHLETIVVNNLAPRYMTRWWGKEPPFPGIKHDNLFEPDTGQYLRDPANWDFRPEKDSPLVDGGTLSDMDKFKYYSQPHFVGKSPDIGAYEYGDKAYWMPGFQYPHASTPVPPDDAVNVKPNADLMFLGGYEVKGHRVWVGTSRDNLKQVAELSDTNIFSPPALAAGTTYFWRVDAVAADGSVEQGAVWKYTVE</sequence>
<evidence type="ECO:0000313" key="3">
    <source>
        <dbReference type="EMBL" id="VGO18360.1"/>
    </source>
</evidence>
<dbReference type="AlphaFoldDB" id="A0A6C2UDX1"/>
<keyword evidence="4" id="KW-1185">Reference proteome</keyword>
<dbReference type="EMBL" id="CAAHFH010000001">
    <property type="protein sequence ID" value="VGO18360.1"/>
    <property type="molecule type" value="Genomic_DNA"/>
</dbReference>
<dbReference type="RefSeq" id="WP_136059855.1">
    <property type="nucleotide sequence ID" value="NZ_CAAHFH010000001.1"/>
</dbReference>
<dbReference type="PROSITE" id="PS51257">
    <property type="entry name" value="PROKAR_LIPOPROTEIN"/>
    <property type="match status" value="1"/>
</dbReference>
<proteinExistence type="predicted"/>
<reference evidence="3 4" key="1">
    <citation type="submission" date="2019-04" db="EMBL/GenBank/DDBJ databases">
        <authorList>
            <person name="Van Vliet M D."/>
        </authorList>
    </citation>
    <scope>NUCLEOTIDE SEQUENCE [LARGE SCALE GENOMIC DNA]</scope>
    <source>
        <strain evidence="3 4">F21</strain>
    </source>
</reference>
<evidence type="ECO:0000256" key="2">
    <source>
        <dbReference type="SAM" id="SignalP"/>
    </source>
</evidence>
<dbReference type="InterPro" id="IPR011050">
    <property type="entry name" value="Pectin_lyase_fold/virulence"/>
</dbReference>
<accession>A0A6C2UDX1</accession>
<dbReference type="PANTHER" id="PTHR36453:SF1">
    <property type="entry name" value="RIGHT HANDED BETA HELIX DOMAIN-CONTAINING PROTEIN"/>
    <property type="match status" value="1"/>
</dbReference>
<dbReference type="Gene3D" id="2.160.20.10">
    <property type="entry name" value="Single-stranded right-handed beta-helix, Pectin lyase-like"/>
    <property type="match status" value="2"/>
</dbReference>
<organism evidence="3 4">
    <name type="scientific">Pontiella sulfatireligans</name>
    <dbReference type="NCBI Taxonomy" id="2750658"/>
    <lineage>
        <taxon>Bacteria</taxon>
        <taxon>Pseudomonadati</taxon>
        <taxon>Kiritimatiellota</taxon>
        <taxon>Kiritimatiellia</taxon>
        <taxon>Kiritimatiellales</taxon>
        <taxon>Pontiellaceae</taxon>
        <taxon>Pontiella</taxon>
    </lineage>
</organism>
<dbReference type="Proteomes" id="UP000346198">
    <property type="component" value="Unassembled WGS sequence"/>
</dbReference>
<name>A0A6C2UDX1_9BACT</name>
<gene>
    <name evidence="3" type="ORF">SCARR_00412</name>
</gene>
<feature type="chain" id="PRO_5025695624" description="Right handed beta helix domain-containing protein" evidence="2">
    <location>
        <begin position="20"/>
        <end position="744"/>
    </location>
</feature>